<dbReference type="OrthoDB" id="2605371at2"/>
<feature type="transmembrane region" description="Helical" evidence="2">
    <location>
        <begin position="65"/>
        <end position="85"/>
    </location>
</feature>
<evidence type="ECO:0000256" key="2">
    <source>
        <dbReference type="SAM" id="Phobius"/>
    </source>
</evidence>
<evidence type="ECO:0000313" key="4">
    <source>
        <dbReference type="Proteomes" id="UP000030403"/>
    </source>
</evidence>
<dbReference type="RefSeq" id="WP_027446090.1">
    <property type="nucleotide sequence ID" value="NZ_AULJ01000020.1"/>
</dbReference>
<dbReference type="eggNOG" id="ENOG50333HG">
    <property type="taxonomic scope" value="Bacteria"/>
</dbReference>
<feature type="region of interest" description="Disordered" evidence="1">
    <location>
        <begin position="165"/>
        <end position="195"/>
    </location>
</feature>
<dbReference type="STRING" id="1385511.GCA_000425225_02085"/>
<feature type="transmembrane region" description="Helical" evidence="2">
    <location>
        <begin position="97"/>
        <end position="116"/>
    </location>
</feature>
<dbReference type="Proteomes" id="UP000030403">
    <property type="component" value="Unassembled WGS sequence"/>
</dbReference>
<accession>A0A0A5G6H1</accession>
<keyword evidence="2" id="KW-0812">Transmembrane</keyword>
<reference evidence="3 4" key="1">
    <citation type="submission" date="2013-08" db="EMBL/GenBank/DDBJ databases">
        <authorList>
            <person name="Huang J."/>
            <person name="Wang G."/>
        </authorList>
    </citation>
    <scope>NUCLEOTIDE SEQUENCE [LARGE SCALE GENOMIC DNA]</scope>
    <source>
        <strain evidence="3 4">BH030004</strain>
    </source>
</reference>
<feature type="compositionally biased region" description="Polar residues" evidence="1">
    <location>
        <begin position="173"/>
        <end position="184"/>
    </location>
</feature>
<evidence type="ECO:0000256" key="1">
    <source>
        <dbReference type="SAM" id="MobiDB-lite"/>
    </source>
</evidence>
<feature type="compositionally biased region" description="Basic and acidic residues" evidence="1">
    <location>
        <begin position="186"/>
        <end position="195"/>
    </location>
</feature>
<dbReference type="EMBL" id="AVPF01000023">
    <property type="protein sequence ID" value="KGX87629.1"/>
    <property type="molecule type" value="Genomic_DNA"/>
</dbReference>
<name>A0A0A5G6H1_9BACI</name>
<keyword evidence="4" id="KW-1185">Reference proteome</keyword>
<keyword evidence="2" id="KW-1133">Transmembrane helix</keyword>
<feature type="transmembrane region" description="Helical" evidence="2">
    <location>
        <begin position="12"/>
        <end position="30"/>
    </location>
</feature>
<dbReference type="AlphaFoldDB" id="A0A0A5G6H1"/>
<comment type="caution">
    <text evidence="3">The sequence shown here is derived from an EMBL/GenBank/DDBJ whole genome shotgun (WGS) entry which is preliminary data.</text>
</comment>
<evidence type="ECO:0000313" key="3">
    <source>
        <dbReference type="EMBL" id="KGX87629.1"/>
    </source>
</evidence>
<protein>
    <submittedName>
        <fullName evidence="3">Uncharacterized protein</fullName>
    </submittedName>
</protein>
<sequence length="195" mass="21575">MERIISLVELWDMFEVAILVSLVGALIGHYKRNACILLPIISIDYRFDGFKELHLSSHGPIMKGVLWGFTTLKAAVLFFLFLLGFRFGENKETDPILFELGVLGDLLIGAGAGVIAKSTISLTGTENPLSVIVTSLLAGFAGLSYIQKFQQQSLDNATIEYQEKLDRTEEYGESTQHTSPSNEVAATHEKKSYKE</sequence>
<organism evidence="3 4">
    <name type="scientific">Pontibacillus marinus BH030004 = DSM 16465</name>
    <dbReference type="NCBI Taxonomy" id="1385511"/>
    <lineage>
        <taxon>Bacteria</taxon>
        <taxon>Bacillati</taxon>
        <taxon>Bacillota</taxon>
        <taxon>Bacilli</taxon>
        <taxon>Bacillales</taxon>
        <taxon>Bacillaceae</taxon>
        <taxon>Pontibacillus</taxon>
    </lineage>
</organism>
<keyword evidence="2" id="KW-0472">Membrane</keyword>
<gene>
    <name evidence="3" type="ORF">N783_09435</name>
</gene>
<proteinExistence type="predicted"/>
<feature type="transmembrane region" description="Helical" evidence="2">
    <location>
        <begin position="128"/>
        <end position="146"/>
    </location>
</feature>